<name>M3ZUE1_XIPMA</name>
<keyword evidence="1" id="KW-0175">Coiled coil</keyword>
<dbReference type="RefSeq" id="XP_023190594.1">
    <property type="nucleotide sequence ID" value="XM_023334826.1"/>
</dbReference>
<protein>
    <submittedName>
        <fullName evidence="3">Coiled-coil domain containing 13</fullName>
    </submittedName>
</protein>
<dbReference type="KEGG" id="xma:102230045"/>
<dbReference type="GeneID" id="102230045"/>
<dbReference type="STRING" id="8083.ENSXMAP00000005834"/>
<organism evidence="3 4">
    <name type="scientific">Xiphophorus maculatus</name>
    <name type="common">Southern platyfish</name>
    <name type="synonym">Platypoecilus maculatus</name>
    <dbReference type="NCBI Taxonomy" id="8083"/>
    <lineage>
        <taxon>Eukaryota</taxon>
        <taxon>Metazoa</taxon>
        <taxon>Chordata</taxon>
        <taxon>Craniata</taxon>
        <taxon>Vertebrata</taxon>
        <taxon>Euteleostomi</taxon>
        <taxon>Actinopterygii</taxon>
        <taxon>Neopterygii</taxon>
        <taxon>Teleostei</taxon>
        <taxon>Neoteleostei</taxon>
        <taxon>Acanthomorphata</taxon>
        <taxon>Ovalentaria</taxon>
        <taxon>Atherinomorphae</taxon>
        <taxon>Cyprinodontiformes</taxon>
        <taxon>Poeciliidae</taxon>
        <taxon>Poeciliinae</taxon>
        <taxon>Xiphophorus</taxon>
    </lineage>
</organism>
<dbReference type="GO" id="GO:0031122">
    <property type="term" value="P:cytoplasmic microtubule organization"/>
    <property type="evidence" value="ECO:0007669"/>
    <property type="project" value="TreeGrafter"/>
</dbReference>
<dbReference type="PANTHER" id="PTHR31935:SF1">
    <property type="entry name" value="COILED-COIL DOMAIN-CONTAINING PROTEIN 13"/>
    <property type="match status" value="1"/>
</dbReference>
<feature type="coiled-coil region" evidence="1">
    <location>
        <begin position="191"/>
        <end position="225"/>
    </location>
</feature>
<dbReference type="HOGENOM" id="CLU_026686_0_0_1"/>
<dbReference type="CTD" id="152206"/>
<feature type="coiled-coil region" evidence="1">
    <location>
        <begin position="124"/>
        <end position="165"/>
    </location>
</feature>
<dbReference type="InParanoid" id="M3ZUE1"/>
<sequence length="572" mass="65151">MESDERLNDLRLQFQTLQKQQEKRKLEGKKKKEPNNLSVTGTLDDLNLSKQVVQEDSPEESLLKQQDEILLDQIRELRDENGRLFKLLSEKDFEIKHLKKKREEERLAFTGSSGLAGAVAATKIVELSKKNRELTAEIEKEKIRSKQSSNRIKELEKELQCALENVVPGQKTTQKTLDKSLSEDHEENPLVKSLQEKLAAAQLKVTEYRNQVQSAKQELKVAQKVLLSEVGEEINLQQMLNNPGSFRGRSQQILALQTRVRELEQQLCQQRQADVQSVEQDVSGTAAHHKPPAQNRNLNYIRAIEKEKREAFERISADHEGLLKEHEDVKKKLEASKARSRTQSEEIKTLKMQISSLLEKGKHDTGLVDALLKQQSQMQTVLKQLGQQQSAQTKSHKHSPRQQLDSGPPENKCLIQKLKLVVAEKDAIIKELREKQQLSNKQPKEESVDRQLSPKIKSCSSGIYPEDGDSVTRITPDSVSKLGHKLIIATVGGEMELKSHSKCPGCSADVSALITQSSAYKVLSVEKDRLLELVKLLQIKEKDMKQMCLEAEKKYQEERRKTLMLEQQLERA</sequence>
<reference evidence="3" key="4">
    <citation type="submission" date="2025-09" db="UniProtKB">
        <authorList>
            <consortium name="Ensembl"/>
        </authorList>
    </citation>
    <scope>IDENTIFICATION</scope>
    <source>
        <strain evidence="3">JP 163 A</strain>
    </source>
</reference>
<dbReference type="OrthoDB" id="10258312at2759"/>
<reference evidence="4" key="1">
    <citation type="submission" date="2012-01" db="EMBL/GenBank/DDBJ databases">
        <authorList>
            <person name="Walter R."/>
            <person name="Schartl M."/>
            <person name="Warren W."/>
        </authorList>
    </citation>
    <scope>NUCLEOTIDE SEQUENCE [LARGE SCALE GENOMIC DNA]</scope>
    <source>
        <strain evidence="4">JP 163 A</strain>
    </source>
</reference>
<reference evidence="4" key="2">
    <citation type="journal article" date="2013" name="Nat. Genet.">
        <title>The genome of the platyfish, Xiphophorus maculatus, provides insights into evolutionary adaptation and several complex traits.</title>
        <authorList>
            <person name="Schartl M."/>
            <person name="Walter R.B."/>
            <person name="Shen Y."/>
            <person name="Garcia T."/>
            <person name="Catchen J."/>
            <person name="Amores A."/>
            <person name="Braasch I."/>
            <person name="Chalopin D."/>
            <person name="Volff J.N."/>
            <person name="Lesch K.P."/>
            <person name="Bisazza A."/>
            <person name="Minx P."/>
            <person name="Hillier L."/>
            <person name="Wilson R.K."/>
            <person name="Fuerstenberg S."/>
            <person name="Boore J."/>
            <person name="Searle S."/>
            <person name="Postlethwait J.H."/>
            <person name="Warren W.C."/>
        </authorList>
    </citation>
    <scope>NUCLEOTIDE SEQUENCE [LARGE SCALE GENOMIC DNA]</scope>
    <source>
        <strain evidence="4">JP 163 A</strain>
    </source>
</reference>
<dbReference type="OMA" id="MELKSHS"/>
<dbReference type="PANTHER" id="PTHR31935">
    <property type="entry name" value="COILED-COIL DOMAIN-CONTAINING PROTEIN 13"/>
    <property type="match status" value="1"/>
</dbReference>
<evidence type="ECO:0000313" key="3">
    <source>
        <dbReference type="Ensembl" id="ENSXMAP00000005834.2"/>
    </source>
</evidence>
<reference evidence="3" key="3">
    <citation type="submission" date="2025-08" db="UniProtKB">
        <authorList>
            <consortium name="Ensembl"/>
        </authorList>
    </citation>
    <scope>IDENTIFICATION</scope>
    <source>
        <strain evidence="3">JP 163 A</strain>
    </source>
</reference>
<feature type="region of interest" description="Disordered" evidence="2">
    <location>
        <begin position="21"/>
        <end position="41"/>
    </location>
</feature>
<proteinExistence type="predicted"/>
<dbReference type="GeneTree" id="ENSGT00390000000596"/>
<feature type="coiled-coil region" evidence="1">
    <location>
        <begin position="541"/>
        <end position="568"/>
    </location>
</feature>
<evidence type="ECO:0000256" key="1">
    <source>
        <dbReference type="SAM" id="Coils"/>
    </source>
</evidence>
<evidence type="ECO:0000313" key="4">
    <source>
        <dbReference type="Proteomes" id="UP000002852"/>
    </source>
</evidence>
<dbReference type="Ensembl" id="ENSXMAT00000005840.2">
    <property type="protein sequence ID" value="ENSXMAP00000005834.2"/>
    <property type="gene ID" value="ENSXMAG00000005821.2"/>
</dbReference>
<evidence type="ECO:0000256" key="2">
    <source>
        <dbReference type="SAM" id="MobiDB-lite"/>
    </source>
</evidence>
<feature type="compositionally biased region" description="Polar residues" evidence="2">
    <location>
        <begin position="382"/>
        <end position="393"/>
    </location>
</feature>
<dbReference type="AlphaFoldDB" id="M3ZUE1"/>
<dbReference type="Proteomes" id="UP000002852">
    <property type="component" value="Unassembled WGS sequence"/>
</dbReference>
<dbReference type="InterPro" id="IPR038929">
    <property type="entry name" value="CCDC13"/>
</dbReference>
<feature type="region of interest" description="Disordered" evidence="2">
    <location>
        <begin position="382"/>
        <end position="410"/>
    </location>
</feature>
<dbReference type="GO" id="GO:0034451">
    <property type="term" value="C:centriolar satellite"/>
    <property type="evidence" value="ECO:0007669"/>
    <property type="project" value="TreeGrafter"/>
</dbReference>
<dbReference type="GO" id="GO:1905515">
    <property type="term" value="P:non-motile cilium assembly"/>
    <property type="evidence" value="ECO:0007669"/>
    <property type="project" value="TreeGrafter"/>
</dbReference>
<dbReference type="eggNOG" id="ENOG502QSV1">
    <property type="taxonomic scope" value="Eukaryota"/>
</dbReference>
<keyword evidence="4" id="KW-1185">Reference proteome</keyword>
<accession>M3ZUE1</accession>